<keyword evidence="6" id="KW-1185">Reference proteome</keyword>
<evidence type="ECO:0000313" key="5">
    <source>
        <dbReference type="EMBL" id="MDO3383846.1"/>
    </source>
</evidence>
<dbReference type="Gene3D" id="2.60.40.4380">
    <property type="entry name" value="Translational regulator CsrA"/>
    <property type="match status" value="1"/>
</dbReference>
<evidence type="ECO:0000313" key="6">
    <source>
        <dbReference type="Proteomes" id="UP001168380"/>
    </source>
</evidence>
<accession>A0ABT8TMH7</accession>
<protein>
    <submittedName>
        <fullName evidence="5">Carbon storage regulator</fullName>
    </submittedName>
</protein>
<dbReference type="InterPro" id="IPR003751">
    <property type="entry name" value="CsrA"/>
</dbReference>
<organism evidence="5 6">
    <name type="scientific">Gilvimarinus algae</name>
    <dbReference type="NCBI Taxonomy" id="3058037"/>
    <lineage>
        <taxon>Bacteria</taxon>
        <taxon>Pseudomonadati</taxon>
        <taxon>Pseudomonadota</taxon>
        <taxon>Gammaproteobacteria</taxon>
        <taxon>Cellvibrionales</taxon>
        <taxon>Cellvibrionaceae</taxon>
        <taxon>Gilvimarinus</taxon>
    </lineage>
</organism>
<keyword evidence="4" id="KW-0010">Activator</keyword>
<evidence type="ECO:0000256" key="2">
    <source>
        <dbReference type="ARBA" id="ARBA00022845"/>
    </source>
</evidence>
<keyword evidence="2" id="KW-0810">Translation regulation</keyword>
<dbReference type="EMBL" id="JAULRT010000062">
    <property type="protein sequence ID" value="MDO3383846.1"/>
    <property type="molecule type" value="Genomic_DNA"/>
</dbReference>
<dbReference type="InterPro" id="IPR036107">
    <property type="entry name" value="CsrA_sf"/>
</dbReference>
<dbReference type="SUPFAM" id="SSF117130">
    <property type="entry name" value="CsrA-like"/>
    <property type="match status" value="1"/>
</dbReference>
<evidence type="ECO:0000256" key="3">
    <source>
        <dbReference type="ARBA" id="ARBA00022884"/>
    </source>
</evidence>
<sequence length="60" mass="6806">MEIFTRTIDETIVVETKQGKVELTVTDVDKGQVKIGIKAPKIISILREEIKDQKRGLKKP</sequence>
<proteinExistence type="predicted"/>
<dbReference type="RefSeq" id="WP_302714917.1">
    <property type="nucleotide sequence ID" value="NZ_JAULRT010000062.1"/>
</dbReference>
<comment type="caution">
    <text evidence="5">The sequence shown here is derived from an EMBL/GenBank/DDBJ whole genome shotgun (WGS) entry which is preliminary data.</text>
</comment>
<evidence type="ECO:0000256" key="4">
    <source>
        <dbReference type="ARBA" id="ARBA00023159"/>
    </source>
</evidence>
<reference evidence="5" key="1">
    <citation type="submission" date="2023-07" db="EMBL/GenBank/DDBJ databases">
        <title>Gilvimarinus algae sp. nov., isolated from the surface of Kelp.</title>
        <authorList>
            <person name="Sun Y.Y."/>
            <person name="Gong Y."/>
            <person name="Du Z.J."/>
        </authorList>
    </citation>
    <scope>NUCLEOTIDE SEQUENCE</scope>
    <source>
        <strain evidence="5">SDUM040014</strain>
    </source>
</reference>
<dbReference type="Pfam" id="PF02599">
    <property type="entry name" value="CsrA"/>
    <property type="match status" value="1"/>
</dbReference>
<dbReference type="PANTHER" id="PTHR34984">
    <property type="entry name" value="CARBON STORAGE REGULATOR"/>
    <property type="match status" value="1"/>
</dbReference>
<gene>
    <name evidence="5" type="ORF">QWI16_16810</name>
</gene>
<dbReference type="PANTHER" id="PTHR34984:SF1">
    <property type="entry name" value="CARBON STORAGE REGULATOR"/>
    <property type="match status" value="1"/>
</dbReference>
<keyword evidence="1" id="KW-0963">Cytoplasm</keyword>
<evidence type="ECO:0000256" key="1">
    <source>
        <dbReference type="ARBA" id="ARBA00022490"/>
    </source>
</evidence>
<dbReference type="Proteomes" id="UP001168380">
    <property type="component" value="Unassembled WGS sequence"/>
</dbReference>
<name>A0ABT8TMH7_9GAMM</name>
<keyword evidence="3" id="KW-0694">RNA-binding</keyword>